<keyword evidence="3" id="KW-0067">ATP-binding</keyword>
<evidence type="ECO:0000313" key="7">
    <source>
        <dbReference type="Proteomes" id="UP000582016"/>
    </source>
</evidence>
<evidence type="ECO:0000256" key="3">
    <source>
        <dbReference type="ARBA" id="ARBA00022840"/>
    </source>
</evidence>
<dbReference type="InterPro" id="IPR050628">
    <property type="entry name" value="SNF2_RAD54_helicase_TF"/>
</dbReference>
<dbReference type="InterPro" id="IPR000330">
    <property type="entry name" value="SNF2_N"/>
</dbReference>
<proteinExistence type="predicted"/>
<accession>A0A8H5JFW5</accession>
<sequence length="365" mass="40207">MNPSELRIGRTQIMEPSRNKRTQNFENEHQSAGDSLLNTPNSFKRPRTPSNSEAPALTLQSGSSDGSVGLGWTIDTTINTRGQSKAREWPRNTPSPVYPAAPSTDSSYLAYDTVMNNATGERPEEGLQTKNLTAAETLLSLKNDRDSVMTTDVTRRCFGMCASVLVCGDIIHAEAVGRLLAEHKLWLQHPNHELTLFEPYFNPQWLSPPGQEFQHYISVRPQEFSEPQCNDILTTELKPYQKKALAMMVEKELGLFMGDGAEFPTVWERLNDGDAGSSIIYKNTITGSMSTQRPKPCLGGLLADDMGLGKTITILALISGALDANRFSTAQAHATTLVVTPLSSILEAIRSITRNTTGQDETEYR</sequence>
<dbReference type="InterPro" id="IPR038718">
    <property type="entry name" value="SNF2-like_sf"/>
</dbReference>
<name>A0A8H5JFW5_9HYPO</name>
<dbReference type="PANTHER" id="PTHR45626">
    <property type="entry name" value="TRANSCRIPTION TERMINATION FACTOR 2-RELATED"/>
    <property type="match status" value="1"/>
</dbReference>
<reference evidence="6 7" key="1">
    <citation type="submission" date="2020-05" db="EMBL/GenBank/DDBJ databases">
        <title>Identification and distribution of gene clusters putatively required for synthesis of sphingolipid metabolism inhibitors in phylogenetically diverse species of the filamentous fungus Fusarium.</title>
        <authorList>
            <person name="Kim H.-S."/>
            <person name="Busman M."/>
            <person name="Brown D.W."/>
            <person name="Divon H."/>
            <person name="Uhlig S."/>
            <person name="Proctor R.H."/>
        </authorList>
    </citation>
    <scope>NUCLEOTIDE SEQUENCE [LARGE SCALE GENOMIC DNA]</scope>
    <source>
        <strain evidence="6 7">NRRL 13617</strain>
    </source>
</reference>
<feature type="region of interest" description="Disordered" evidence="4">
    <location>
        <begin position="1"/>
        <end position="103"/>
    </location>
</feature>
<feature type="compositionally biased region" description="Polar residues" evidence="4">
    <location>
        <begin position="74"/>
        <end position="83"/>
    </location>
</feature>
<evidence type="ECO:0000313" key="6">
    <source>
        <dbReference type="EMBL" id="KAF5554427.1"/>
    </source>
</evidence>
<dbReference type="GO" id="GO:0005634">
    <property type="term" value="C:nucleus"/>
    <property type="evidence" value="ECO:0007669"/>
    <property type="project" value="TreeGrafter"/>
</dbReference>
<dbReference type="Proteomes" id="UP000582016">
    <property type="component" value="Unassembled WGS sequence"/>
</dbReference>
<evidence type="ECO:0000256" key="2">
    <source>
        <dbReference type="ARBA" id="ARBA00022801"/>
    </source>
</evidence>
<evidence type="ECO:0000256" key="4">
    <source>
        <dbReference type="SAM" id="MobiDB-lite"/>
    </source>
</evidence>
<dbReference type="GO" id="GO:0008094">
    <property type="term" value="F:ATP-dependent activity, acting on DNA"/>
    <property type="evidence" value="ECO:0007669"/>
    <property type="project" value="TreeGrafter"/>
</dbReference>
<dbReference type="GO" id="GO:0005524">
    <property type="term" value="F:ATP binding"/>
    <property type="evidence" value="ECO:0007669"/>
    <property type="project" value="UniProtKB-KW"/>
</dbReference>
<dbReference type="GO" id="GO:0004386">
    <property type="term" value="F:helicase activity"/>
    <property type="evidence" value="ECO:0007669"/>
    <property type="project" value="UniProtKB-KW"/>
</dbReference>
<dbReference type="Pfam" id="PF00176">
    <property type="entry name" value="SNF2-rel_dom"/>
    <property type="match status" value="1"/>
</dbReference>
<dbReference type="AlphaFoldDB" id="A0A8H5JFW5"/>
<dbReference type="Gene3D" id="3.40.50.10810">
    <property type="entry name" value="Tandem AAA-ATPase domain"/>
    <property type="match status" value="1"/>
</dbReference>
<organism evidence="6 7">
    <name type="scientific">Fusarium phyllophilum</name>
    <dbReference type="NCBI Taxonomy" id="47803"/>
    <lineage>
        <taxon>Eukaryota</taxon>
        <taxon>Fungi</taxon>
        <taxon>Dikarya</taxon>
        <taxon>Ascomycota</taxon>
        <taxon>Pezizomycotina</taxon>
        <taxon>Sordariomycetes</taxon>
        <taxon>Hypocreomycetidae</taxon>
        <taxon>Hypocreales</taxon>
        <taxon>Nectriaceae</taxon>
        <taxon>Fusarium</taxon>
        <taxon>Fusarium fujikuroi species complex</taxon>
    </lineage>
</organism>
<feature type="domain" description="SNF2 N-terminal" evidence="5">
    <location>
        <begin position="240"/>
        <end position="345"/>
    </location>
</feature>
<dbReference type="GO" id="GO:0006281">
    <property type="term" value="P:DNA repair"/>
    <property type="evidence" value="ECO:0007669"/>
    <property type="project" value="TreeGrafter"/>
</dbReference>
<dbReference type="EMBL" id="JAAOAQ010000323">
    <property type="protein sequence ID" value="KAF5554427.1"/>
    <property type="molecule type" value="Genomic_DNA"/>
</dbReference>
<gene>
    <name evidence="6" type="ORF">FPHYL_8447</name>
</gene>
<keyword evidence="1" id="KW-0547">Nucleotide-binding</keyword>
<dbReference type="OrthoDB" id="448448at2759"/>
<evidence type="ECO:0000259" key="5">
    <source>
        <dbReference type="Pfam" id="PF00176"/>
    </source>
</evidence>
<evidence type="ECO:0000256" key="1">
    <source>
        <dbReference type="ARBA" id="ARBA00022741"/>
    </source>
</evidence>
<keyword evidence="2" id="KW-0378">Hydrolase</keyword>
<protein>
    <submittedName>
        <fullName evidence="6">Helicase C-terminal</fullName>
    </submittedName>
</protein>
<dbReference type="InterPro" id="IPR027417">
    <property type="entry name" value="P-loop_NTPase"/>
</dbReference>
<keyword evidence="6" id="KW-0347">Helicase</keyword>
<keyword evidence="7" id="KW-1185">Reference proteome</keyword>
<dbReference type="GO" id="GO:0016787">
    <property type="term" value="F:hydrolase activity"/>
    <property type="evidence" value="ECO:0007669"/>
    <property type="project" value="UniProtKB-KW"/>
</dbReference>
<feature type="compositionally biased region" description="Polar residues" evidence="4">
    <location>
        <begin position="32"/>
        <end position="66"/>
    </location>
</feature>
<comment type="caution">
    <text evidence="6">The sequence shown here is derived from an EMBL/GenBank/DDBJ whole genome shotgun (WGS) entry which is preliminary data.</text>
</comment>
<dbReference type="SUPFAM" id="SSF52540">
    <property type="entry name" value="P-loop containing nucleoside triphosphate hydrolases"/>
    <property type="match status" value="1"/>
</dbReference>